<evidence type="ECO:0000313" key="2">
    <source>
        <dbReference type="Proteomes" id="UP001186944"/>
    </source>
</evidence>
<evidence type="ECO:0000313" key="1">
    <source>
        <dbReference type="EMBL" id="KAK3108520.1"/>
    </source>
</evidence>
<protein>
    <submittedName>
        <fullName evidence="1">Uncharacterized protein</fullName>
    </submittedName>
</protein>
<reference evidence="1" key="1">
    <citation type="submission" date="2019-08" db="EMBL/GenBank/DDBJ databases">
        <title>The improved chromosome-level genome for the pearl oyster Pinctada fucata martensii using PacBio sequencing and Hi-C.</title>
        <authorList>
            <person name="Zheng Z."/>
        </authorList>
    </citation>
    <scope>NUCLEOTIDE SEQUENCE</scope>
    <source>
        <strain evidence="1">ZZ-2019</strain>
        <tissue evidence="1">Adductor muscle</tissue>
    </source>
</reference>
<comment type="caution">
    <text evidence="1">The sequence shown here is derived from an EMBL/GenBank/DDBJ whole genome shotgun (WGS) entry which is preliminary data.</text>
</comment>
<sequence>MRHRQKLKNDFMMIDQLTPDNIELLNKLNDHPKIANAWYFNGHIYACDIEGDRRRFDVTDNVDRLLSGVKER</sequence>
<keyword evidence="2" id="KW-1185">Reference proteome</keyword>
<dbReference type="AlphaFoldDB" id="A0AA89C6M0"/>
<name>A0AA89C6M0_PINIB</name>
<gene>
    <name evidence="1" type="ORF">FSP39_009759</name>
</gene>
<dbReference type="Proteomes" id="UP001186944">
    <property type="component" value="Unassembled WGS sequence"/>
</dbReference>
<dbReference type="EMBL" id="VSWD01000001">
    <property type="protein sequence ID" value="KAK3108520.1"/>
    <property type="molecule type" value="Genomic_DNA"/>
</dbReference>
<proteinExistence type="predicted"/>
<organism evidence="1 2">
    <name type="scientific">Pinctada imbricata</name>
    <name type="common">Atlantic pearl-oyster</name>
    <name type="synonym">Pinctada martensii</name>
    <dbReference type="NCBI Taxonomy" id="66713"/>
    <lineage>
        <taxon>Eukaryota</taxon>
        <taxon>Metazoa</taxon>
        <taxon>Spiralia</taxon>
        <taxon>Lophotrochozoa</taxon>
        <taxon>Mollusca</taxon>
        <taxon>Bivalvia</taxon>
        <taxon>Autobranchia</taxon>
        <taxon>Pteriomorphia</taxon>
        <taxon>Pterioida</taxon>
        <taxon>Pterioidea</taxon>
        <taxon>Pteriidae</taxon>
        <taxon>Pinctada</taxon>
    </lineage>
</organism>
<accession>A0AA89C6M0</accession>